<dbReference type="STRING" id="1509407.A0A0L1IQN2"/>
<evidence type="ECO:0000313" key="9">
    <source>
        <dbReference type="Proteomes" id="UP000037505"/>
    </source>
</evidence>
<proteinExistence type="inferred from homology"/>
<protein>
    <submittedName>
        <fullName evidence="8">Putative alpha-ketoglutarate-dependent sulfonate dioxygenase</fullName>
    </submittedName>
</protein>
<dbReference type="AlphaFoldDB" id="A0A0L1IQN2"/>
<keyword evidence="9" id="KW-1185">Reference proteome</keyword>
<evidence type="ECO:0000256" key="2">
    <source>
        <dbReference type="ARBA" id="ARBA00005896"/>
    </source>
</evidence>
<dbReference type="PANTHER" id="PTHR30468:SF10">
    <property type="entry name" value="TAUD_TFDA-LIKE DOMAIN-CONTAINING PROTEIN"/>
    <property type="match status" value="1"/>
</dbReference>
<dbReference type="InterPro" id="IPR003819">
    <property type="entry name" value="TauD/TfdA-like"/>
</dbReference>
<keyword evidence="6" id="KW-0408">Iron</keyword>
<dbReference type="InterPro" id="IPR051323">
    <property type="entry name" value="AtsK-like"/>
</dbReference>
<keyword evidence="5" id="KW-0560">Oxidoreductase</keyword>
<gene>
    <name evidence="8" type="ORF">ANOM_009294</name>
</gene>
<comment type="cofactor">
    <cofactor evidence="1">
        <name>Fe(2+)</name>
        <dbReference type="ChEBI" id="CHEBI:29033"/>
    </cofactor>
</comment>
<dbReference type="SUPFAM" id="SSF51197">
    <property type="entry name" value="Clavaminate synthase-like"/>
    <property type="match status" value="1"/>
</dbReference>
<evidence type="ECO:0000256" key="1">
    <source>
        <dbReference type="ARBA" id="ARBA00001954"/>
    </source>
</evidence>
<feature type="domain" description="TauD/TfdA-like" evidence="7">
    <location>
        <begin position="29"/>
        <end position="326"/>
    </location>
</feature>
<dbReference type="GO" id="GO:0016706">
    <property type="term" value="F:2-oxoglutarate-dependent dioxygenase activity"/>
    <property type="evidence" value="ECO:0007669"/>
    <property type="project" value="TreeGrafter"/>
</dbReference>
<dbReference type="InterPro" id="IPR042098">
    <property type="entry name" value="TauD-like_sf"/>
</dbReference>
<evidence type="ECO:0000256" key="6">
    <source>
        <dbReference type="ARBA" id="ARBA00023004"/>
    </source>
</evidence>
<organism evidence="8 9">
    <name type="scientific">Aspergillus nomiae NRRL (strain ATCC 15546 / NRRL 13137 / CBS 260.88 / M93)</name>
    <dbReference type="NCBI Taxonomy" id="1509407"/>
    <lineage>
        <taxon>Eukaryota</taxon>
        <taxon>Fungi</taxon>
        <taxon>Dikarya</taxon>
        <taxon>Ascomycota</taxon>
        <taxon>Pezizomycotina</taxon>
        <taxon>Eurotiomycetes</taxon>
        <taxon>Eurotiomycetidae</taxon>
        <taxon>Eurotiales</taxon>
        <taxon>Aspergillaceae</taxon>
        <taxon>Aspergillus</taxon>
        <taxon>Aspergillus subgen. Circumdati</taxon>
    </lineage>
</organism>
<dbReference type="Proteomes" id="UP000037505">
    <property type="component" value="Unassembled WGS sequence"/>
</dbReference>
<keyword evidence="4 8" id="KW-0223">Dioxygenase</keyword>
<dbReference type="Gene3D" id="3.60.130.10">
    <property type="entry name" value="Clavaminate synthase-like"/>
    <property type="match status" value="1"/>
</dbReference>
<dbReference type="OrthoDB" id="10257314at2759"/>
<keyword evidence="3" id="KW-0479">Metal-binding</keyword>
<accession>A0A0L1IQN2</accession>
<dbReference type="Pfam" id="PF02668">
    <property type="entry name" value="TauD"/>
    <property type="match status" value="1"/>
</dbReference>
<dbReference type="GO" id="GO:0046872">
    <property type="term" value="F:metal ion binding"/>
    <property type="evidence" value="ECO:0007669"/>
    <property type="project" value="UniProtKB-KW"/>
</dbReference>
<comment type="caution">
    <text evidence="8">The sequence shown here is derived from an EMBL/GenBank/DDBJ whole genome shotgun (WGS) entry which is preliminary data.</text>
</comment>
<dbReference type="EMBL" id="JNOM01000409">
    <property type="protein sequence ID" value="KNG81789.1"/>
    <property type="molecule type" value="Genomic_DNA"/>
</dbReference>
<dbReference type="GO" id="GO:0005737">
    <property type="term" value="C:cytoplasm"/>
    <property type="evidence" value="ECO:0007669"/>
    <property type="project" value="TreeGrafter"/>
</dbReference>
<evidence type="ECO:0000259" key="7">
    <source>
        <dbReference type="Pfam" id="PF02668"/>
    </source>
</evidence>
<reference evidence="8 9" key="1">
    <citation type="submission" date="2014-06" db="EMBL/GenBank/DDBJ databases">
        <title>The Genome of the Aflatoxigenic Filamentous Fungus Aspergillus nomius.</title>
        <authorList>
            <person name="Moore M.G."/>
            <person name="Shannon B.M."/>
            <person name="Brian M.M."/>
        </authorList>
    </citation>
    <scope>NUCLEOTIDE SEQUENCE [LARGE SCALE GENOMIC DNA]</scope>
    <source>
        <strain evidence="8 9">NRRL 13137</strain>
    </source>
</reference>
<evidence type="ECO:0000256" key="4">
    <source>
        <dbReference type="ARBA" id="ARBA00022964"/>
    </source>
</evidence>
<dbReference type="GeneID" id="26811098"/>
<evidence type="ECO:0000256" key="5">
    <source>
        <dbReference type="ARBA" id="ARBA00023002"/>
    </source>
</evidence>
<dbReference type="PANTHER" id="PTHR30468">
    <property type="entry name" value="ALPHA-KETOGLUTARATE-DEPENDENT SULFONATE DIOXYGENASE"/>
    <property type="match status" value="1"/>
</dbReference>
<sequence>MGTINPDHERQFDGPLQLSGALDKYESFEVTPLLGTEFPNASLRSWFESPDSDVLMRELAITISQRGVVFFRKQDDLTDDLQKCIVQRLGELTGKPKTSKLHIHPFFYSALPLGTDDDELNFISAKQDAMAYGKPERFTKRQSARWEWHTDTPQEVIPSDYSMLRLVELPKGGGGDTLWASGYEIYDRISKPYQQFLEGLTATLSEPKYESLAKKLNHSLHPGPRGSPENVKLTPVVHPVVRTNPVTGWKSLFTVGHSVKKINGLTANESENLLRWFTQLIMENHDLQLRHRWVSPNDVAIWDNRCVFHAATKDIDVDDDRAGHRVSGIGERPYLDPKSLSRREALGLL</sequence>
<evidence type="ECO:0000313" key="8">
    <source>
        <dbReference type="EMBL" id="KNG81789.1"/>
    </source>
</evidence>
<comment type="similarity">
    <text evidence="2">Belongs to the TfdA dioxygenase family.</text>
</comment>
<evidence type="ECO:0000256" key="3">
    <source>
        <dbReference type="ARBA" id="ARBA00022723"/>
    </source>
</evidence>
<dbReference type="RefSeq" id="XP_015402712.1">
    <property type="nucleotide sequence ID" value="XM_015554550.1"/>
</dbReference>
<name>A0A0L1IQN2_ASPN3</name>